<protein>
    <submittedName>
        <fullName evidence="1">Uncharacterized protein</fullName>
    </submittedName>
</protein>
<evidence type="ECO:0000313" key="2">
    <source>
        <dbReference type="Proteomes" id="UP000190285"/>
    </source>
</evidence>
<proteinExistence type="predicted"/>
<name>A0A1T5IBZ3_9FIRM</name>
<evidence type="ECO:0000313" key="1">
    <source>
        <dbReference type="EMBL" id="SKC36657.1"/>
    </source>
</evidence>
<dbReference type="AlphaFoldDB" id="A0A1T5IBZ3"/>
<dbReference type="STRING" id="36842.SAMN02194393_00177"/>
<organism evidence="1 2">
    <name type="scientific">Maledivibacter halophilus</name>
    <dbReference type="NCBI Taxonomy" id="36842"/>
    <lineage>
        <taxon>Bacteria</taxon>
        <taxon>Bacillati</taxon>
        <taxon>Bacillota</taxon>
        <taxon>Clostridia</taxon>
        <taxon>Peptostreptococcales</taxon>
        <taxon>Caminicellaceae</taxon>
        <taxon>Maledivibacter</taxon>
    </lineage>
</organism>
<reference evidence="2" key="1">
    <citation type="submission" date="2017-02" db="EMBL/GenBank/DDBJ databases">
        <authorList>
            <person name="Varghese N."/>
            <person name="Submissions S."/>
        </authorList>
    </citation>
    <scope>NUCLEOTIDE SEQUENCE [LARGE SCALE GENOMIC DNA]</scope>
    <source>
        <strain evidence="2">M1</strain>
    </source>
</reference>
<keyword evidence="2" id="KW-1185">Reference proteome</keyword>
<accession>A0A1T5IBZ3</accession>
<gene>
    <name evidence="1" type="ORF">SAMN02194393_00177</name>
</gene>
<sequence>MNLRLDKKELLNKITSTLSFDSIDGCGSMENINKLITRFNDKYKKDINIKVYFEKLKNGNPYYVNNDQLNKCSQLIPKLASLKLRTPNSHQAKKNIDQLYENIINHSYKVDHDKKVLEMEKVFSHFKLDSLFNNFINNNIFILNFRGGNRNTLPYECELDLSLKIYKDENEEELIGIIKDLVKEYGAQIRI</sequence>
<dbReference type="RefSeq" id="WP_079488646.1">
    <property type="nucleotide sequence ID" value="NZ_FUZT01000001.1"/>
</dbReference>
<dbReference type="Proteomes" id="UP000190285">
    <property type="component" value="Unassembled WGS sequence"/>
</dbReference>
<dbReference type="EMBL" id="FUZT01000001">
    <property type="protein sequence ID" value="SKC36657.1"/>
    <property type="molecule type" value="Genomic_DNA"/>
</dbReference>
<dbReference type="Gene3D" id="3.30.70.360">
    <property type="match status" value="1"/>
</dbReference>